<evidence type="ECO:0000313" key="1">
    <source>
        <dbReference type="EMBL" id="JAE00584.1"/>
    </source>
</evidence>
<dbReference type="EMBL" id="GBRH01197312">
    <property type="protein sequence ID" value="JAE00584.1"/>
    <property type="molecule type" value="Transcribed_RNA"/>
</dbReference>
<protein>
    <submittedName>
        <fullName evidence="1">Uncharacterized protein</fullName>
    </submittedName>
</protein>
<name>A0A0A9ENL7_ARUDO</name>
<accession>A0A0A9ENL7</accession>
<organism evidence="1">
    <name type="scientific">Arundo donax</name>
    <name type="common">Giant reed</name>
    <name type="synonym">Donax arundinaceus</name>
    <dbReference type="NCBI Taxonomy" id="35708"/>
    <lineage>
        <taxon>Eukaryota</taxon>
        <taxon>Viridiplantae</taxon>
        <taxon>Streptophyta</taxon>
        <taxon>Embryophyta</taxon>
        <taxon>Tracheophyta</taxon>
        <taxon>Spermatophyta</taxon>
        <taxon>Magnoliopsida</taxon>
        <taxon>Liliopsida</taxon>
        <taxon>Poales</taxon>
        <taxon>Poaceae</taxon>
        <taxon>PACMAD clade</taxon>
        <taxon>Arundinoideae</taxon>
        <taxon>Arundineae</taxon>
        <taxon>Arundo</taxon>
    </lineage>
</organism>
<reference evidence="1" key="1">
    <citation type="submission" date="2014-09" db="EMBL/GenBank/DDBJ databases">
        <authorList>
            <person name="Magalhaes I.L.F."/>
            <person name="Oliveira U."/>
            <person name="Santos F.R."/>
            <person name="Vidigal T.H.D.A."/>
            <person name="Brescovit A.D."/>
            <person name="Santos A.J."/>
        </authorList>
    </citation>
    <scope>NUCLEOTIDE SEQUENCE</scope>
    <source>
        <tissue evidence="1">Shoot tissue taken approximately 20 cm above the soil surface</tissue>
    </source>
</reference>
<dbReference type="AlphaFoldDB" id="A0A0A9ENL7"/>
<proteinExistence type="predicted"/>
<sequence>MSLAISNAFHEIEFVTSEYPVIIEVYATISLSRISPNAFCESSILPSLAYKPTREEPTNLSPLRPSFSESACIPLPNNKF</sequence>
<reference evidence="1" key="2">
    <citation type="journal article" date="2015" name="Data Brief">
        <title>Shoot transcriptome of the giant reed, Arundo donax.</title>
        <authorList>
            <person name="Barrero R.A."/>
            <person name="Guerrero F.D."/>
            <person name="Moolhuijzen P."/>
            <person name="Goolsby J.A."/>
            <person name="Tidwell J."/>
            <person name="Bellgard S.E."/>
            <person name="Bellgard M.I."/>
        </authorList>
    </citation>
    <scope>NUCLEOTIDE SEQUENCE</scope>
    <source>
        <tissue evidence="1">Shoot tissue taken approximately 20 cm above the soil surface</tissue>
    </source>
</reference>